<evidence type="ECO:0000256" key="3">
    <source>
        <dbReference type="ARBA" id="ARBA00022840"/>
    </source>
</evidence>
<comment type="similarity">
    <text evidence="4">Belongs to the helicase family. DinG subfamily.</text>
</comment>
<keyword evidence="3" id="KW-0067">ATP-binding</keyword>
<dbReference type="Proteomes" id="UP001177212">
    <property type="component" value="Unassembled WGS sequence"/>
</dbReference>
<proteinExistence type="inferred from homology"/>
<comment type="caution">
    <text evidence="6">The sequence shown here is derived from an EMBL/GenBank/DDBJ whole genome shotgun (WGS) entry which is preliminary data.</text>
</comment>
<gene>
    <name evidence="6" type="ORF">Q8W34_13965</name>
</gene>
<reference evidence="6" key="1">
    <citation type="submission" date="2023-07" db="EMBL/GenBank/DDBJ databases">
        <title>Genome content predicts the carbon catabolic preferences of heterotrophic bacteria.</title>
        <authorList>
            <person name="Gralka M."/>
        </authorList>
    </citation>
    <scope>NUCLEOTIDE SEQUENCE</scope>
    <source>
        <strain evidence="6">4G09</strain>
    </source>
</reference>
<dbReference type="PANTHER" id="PTHR11472:SF34">
    <property type="entry name" value="REGULATOR OF TELOMERE ELONGATION HELICASE 1"/>
    <property type="match status" value="1"/>
</dbReference>
<evidence type="ECO:0000256" key="1">
    <source>
        <dbReference type="ARBA" id="ARBA00022741"/>
    </source>
</evidence>
<name>A0ABT9FG38_9GAMM</name>
<dbReference type="InterPro" id="IPR045028">
    <property type="entry name" value="DinG/Rad3-like"/>
</dbReference>
<evidence type="ECO:0000313" key="7">
    <source>
        <dbReference type="Proteomes" id="UP001177212"/>
    </source>
</evidence>
<accession>A0ABT9FG38</accession>
<evidence type="ECO:0000256" key="2">
    <source>
        <dbReference type="ARBA" id="ARBA00022801"/>
    </source>
</evidence>
<dbReference type="GO" id="GO:0004386">
    <property type="term" value="F:helicase activity"/>
    <property type="evidence" value="ECO:0007669"/>
    <property type="project" value="UniProtKB-KW"/>
</dbReference>
<dbReference type="PANTHER" id="PTHR11472">
    <property type="entry name" value="DNA REPAIR DEAD HELICASE RAD3/XP-D SUBFAMILY MEMBER"/>
    <property type="match status" value="1"/>
</dbReference>
<dbReference type="SUPFAM" id="SSF52540">
    <property type="entry name" value="P-loop containing nucleoside triphosphate hydrolases"/>
    <property type="match status" value="1"/>
</dbReference>
<evidence type="ECO:0000256" key="4">
    <source>
        <dbReference type="ARBA" id="ARBA00038058"/>
    </source>
</evidence>
<evidence type="ECO:0000313" key="6">
    <source>
        <dbReference type="EMBL" id="MDP2565747.1"/>
    </source>
</evidence>
<dbReference type="InterPro" id="IPR006555">
    <property type="entry name" value="ATP-dep_Helicase_C"/>
</dbReference>
<dbReference type="RefSeq" id="WP_305472468.1">
    <property type="nucleotide sequence ID" value="NZ_JAUYVT010000014.1"/>
</dbReference>
<dbReference type="SMART" id="SM00491">
    <property type="entry name" value="HELICc2"/>
    <property type="match status" value="1"/>
</dbReference>
<keyword evidence="7" id="KW-1185">Reference proteome</keyword>
<sequence length="641" mass="72748">MQGQASFLEAGTGIGKTFGYLLPLAAKAALSQSRLIISTRTISLQSSILSTAIKMVEKCLADFDFPYFTHTQRIGMRHFIDYNKAIQEAINHKHSHPRKYKEFTEWASKCATEGDGLIKTWFKNNKNLPFNISPDDICITPTSQKEINSAHDLQMLNSKSSNIVITSHAMLICTMNNDALGEIGNRDTVLLDEADSIINVAENLSQRRLNITKINRTISQNKRSLTKKGLAIYSEINESAHKLKNKYSCQKSEHIFFKSNSEITETTEQINYFLKLVCSVDRYIKKSFKHSDEATALINIAFESEQISRTLKTLNVFMCGYRTKAYDDFGFILKKTHPGGILKYFINREIPLIFTSATLRDRASTGNNESFDRFKRELRIFDNEQIGEECAIEPKSFGKAKYKLITNKSPKPIKKNEDEEIEQDYEINPDWLFNVAKTIKNISNSGKKVLVLTSSYNETSLLMSQLGSIATPHNGGDITSAFKEHLSDKTAVLITPAGWEGQSYRKHDKQHFEVVVITKIPFLPPDEIKIYNKAVSLTNDYEIPKSALIRARNYIEIDAREHTAKKLIQGMGRLIRSADDIGDIIILDPRFPKYHDASVKNSFLRNCIPKRFSDNYKNHKTINCDGIDESGPSTKEVVNFL</sequence>
<keyword evidence="2" id="KW-0378">Hydrolase</keyword>
<organism evidence="6 7">
    <name type="scientific">Pseudoalteromonas marina</name>
    <dbReference type="NCBI Taxonomy" id="267375"/>
    <lineage>
        <taxon>Bacteria</taxon>
        <taxon>Pseudomonadati</taxon>
        <taxon>Pseudomonadota</taxon>
        <taxon>Gammaproteobacteria</taxon>
        <taxon>Alteromonadales</taxon>
        <taxon>Pseudoalteromonadaceae</taxon>
        <taxon>Pseudoalteromonas</taxon>
    </lineage>
</organism>
<feature type="domain" description="Helicase ATP-binding" evidence="5">
    <location>
        <begin position="1"/>
        <end position="247"/>
    </location>
</feature>
<keyword evidence="6" id="KW-0347">Helicase</keyword>
<dbReference type="InterPro" id="IPR014013">
    <property type="entry name" value="Helic_SF1/SF2_ATP-bd_DinG/Rad3"/>
</dbReference>
<evidence type="ECO:0000259" key="5">
    <source>
        <dbReference type="PROSITE" id="PS51193"/>
    </source>
</evidence>
<dbReference type="EMBL" id="JAUYVT010000014">
    <property type="protein sequence ID" value="MDP2565747.1"/>
    <property type="molecule type" value="Genomic_DNA"/>
</dbReference>
<protein>
    <submittedName>
        <fullName evidence="6">Helicase C-terminal domain-containing protein</fullName>
    </submittedName>
</protein>
<dbReference type="InterPro" id="IPR027417">
    <property type="entry name" value="P-loop_NTPase"/>
</dbReference>
<dbReference type="PROSITE" id="PS51193">
    <property type="entry name" value="HELICASE_ATP_BIND_2"/>
    <property type="match status" value="1"/>
</dbReference>
<dbReference type="Gene3D" id="3.40.50.300">
    <property type="entry name" value="P-loop containing nucleotide triphosphate hydrolases"/>
    <property type="match status" value="2"/>
</dbReference>
<keyword evidence="1" id="KW-0547">Nucleotide-binding</keyword>
<dbReference type="Pfam" id="PF13307">
    <property type="entry name" value="Helicase_C_2"/>
    <property type="match status" value="1"/>
</dbReference>